<dbReference type="AlphaFoldDB" id="A0A506UR99"/>
<reference evidence="2 3" key="1">
    <citation type="submission" date="2019-03" db="EMBL/GenBank/DDBJ databases">
        <title>The complete genome sequence of Neokomagataea sp. Jb2 NBRC113641.</title>
        <authorList>
            <person name="Chua K.-O."/>
            <person name="Chan K.-G."/>
            <person name="See-Too W.-S."/>
        </authorList>
    </citation>
    <scope>NUCLEOTIDE SEQUENCE [LARGE SCALE GENOMIC DNA]</scope>
    <source>
        <strain evidence="2 3">Jb2</strain>
    </source>
</reference>
<protein>
    <recommendedName>
        <fullName evidence="4">Cell division protein FtsL</fullName>
    </recommendedName>
</protein>
<dbReference type="Proteomes" id="UP000315037">
    <property type="component" value="Unassembled WGS sequence"/>
</dbReference>
<feature type="region of interest" description="Disordered" evidence="1">
    <location>
        <begin position="195"/>
        <end position="223"/>
    </location>
</feature>
<gene>
    <name evidence="2" type="ORF">E3202_02365</name>
</gene>
<dbReference type="EMBL" id="SORZ01000001">
    <property type="protein sequence ID" value="TPW35799.1"/>
    <property type="molecule type" value="Genomic_DNA"/>
</dbReference>
<dbReference type="RefSeq" id="WP_165600236.1">
    <property type="nucleotide sequence ID" value="NZ_SORZ01000001.1"/>
</dbReference>
<sequence length="290" mass="31062">MIRPVTLFCALMAAGAGLFLYAKKHDTLVLDQDITNTVHEARNVQAQTAMLRTQWALLNQPDRLAALTTRVLPQLQAIQPTQFVRLDKLAERLPAARVPESRKQLAAVTAPHGSATSVTPVIRQDDKLTGPVMAEAEPEVKPGRREASEHRVDRAALADNAFSSSPGNGGARHGHALRTVMARAVPRLPLIHADAPATHTVTAPDTSTADRFSPSRDTTRSGSLAKTLAMLTLQNQSRKTHPRHQPGASPHEAPASGDVTGNQPTMAAWHPHAARSSSTGSLPPPQPFAD</sequence>
<comment type="caution">
    <text evidence="2">The sequence shown here is derived from an EMBL/GenBank/DDBJ whole genome shotgun (WGS) entry which is preliminary data.</text>
</comment>
<feature type="region of interest" description="Disordered" evidence="1">
    <location>
        <begin position="235"/>
        <end position="290"/>
    </location>
</feature>
<evidence type="ECO:0000256" key="1">
    <source>
        <dbReference type="SAM" id="MobiDB-lite"/>
    </source>
</evidence>
<evidence type="ECO:0000313" key="2">
    <source>
        <dbReference type="EMBL" id="TPW35799.1"/>
    </source>
</evidence>
<organism evidence="2 3">
    <name type="scientific">Oecophyllibacter saccharovorans</name>
    <dbReference type="NCBI Taxonomy" id="2558360"/>
    <lineage>
        <taxon>Bacteria</taxon>
        <taxon>Pseudomonadati</taxon>
        <taxon>Pseudomonadota</taxon>
        <taxon>Alphaproteobacteria</taxon>
        <taxon>Acetobacterales</taxon>
        <taxon>Acetobacteraceae</taxon>
        <taxon>Oecophyllibacter</taxon>
    </lineage>
</organism>
<keyword evidence="3" id="KW-1185">Reference proteome</keyword>
<evidence type="ECO:0008006" key="4">
    <source>
        <dbReference type="Google" id="ProtNLM"/>
    </source>
</evidence>
<evidence type="ECO:0000313" key="3">
    <source>
        <dbReference type="Proteomes" id="UP000315037"/>
    </source>
</evidence>
<name>A0A506UR99_9PROT</name>
<feature type="compositionally biased region" description="Polar residues" evidence="1">
    <location>
        <begin position="199"/>
        <end position="210"/>
    </location>
</feature>
<proteinExistence type="predicted"/>
<accession>A0A506UR99</accession>